<dbReference type="PANTHER" id="PTHR12080:SF121">
    <property type="entry name" value="IG-LIKE DOMAIN-CONTAINING PROTEIN-RELATED"/>
    <property type="match status" value="1"/>
</dbReference>
<dbReference type="PANTHER" id="PTHR12080">
    <property type="entry name" value="SIGNALING LYMPHOCYTIC ACTIVATION MOLECULE"/>
    <property type="match status" value="1"/>
</dbReference>
<evidence type="ECO:0000256" key="2">
    <source>
        <dbReference type="ARBA" id="ARBA00022729"/>
    </source>
</evidence>
<dbReference type="InParanoid" id="A0A803JWA1"/>
<comment type="subcellular location">
    <subcellularLocation>
        <location evidence="1">Membrane</location>
    </subcellularLocation>
</comment>
<sequence>MFCLFIHLSLSFLFPAASPVQSKKPAIIGDRAVNESFTFTLKSSDCPPEDSTIFWKSNININEQQAVICKMNQTMGILPHFYNRIKCNSDFHITLNNLRMDDSGIYTLSYTFPCSDKKHIQLYNLTVYEPVPAPHIEAITHRNSACWCNFTLYCSVPTNSSVERYHWQKGNNETGYQLYRNGCTIHVSLPSQSLGPLDEEFICTVSNPANQNSRSFHVKQICSHLTDGEY</sequence>
<accession>A0A803JWA1</accession>
<reference evidence="6" key="1">
    <citation type="journal article" date="2010" name="Science">
        <title>The genome of the Western clawed frog Xenopus tropicalis.</title>
        <authorList>
            <person name="Hellsten U."/>
            <person name="Harland R.M."/>
            <person name="Gilchrist M.J."/>
            <person name="Hendrix D."/>
            <person name="Jurka J."/>
            <person name="Kapitonov V."/>
            <person name="Ovcharenko I."/>
            <person name="Putnam N.H."/>
            <person name="Shu S."/>
            <person name="Taher L."/>
            <person name="Blitz I.L."/>
            <person name="Blumberg B."/>
            <person name="Dichmann D.S."/>
            <person name="Dubchak I."/>
            <person name="Amaya E."/>
            <person name="Detter J.C."/>
            <person name="Fletcher R."/>
            <person name="Gerhard D.S."/>
            <person name="Goodstein D."/>
            <person name="Graves T."/>
            <person name="Grigoriev I.V."/>
            <person name="Grimwood J."/>
            <person name="Kawashima T."/>
            <person name="Lindquist E."/>
            <person name="Lucas S.M."/>
            <person name="Mead P.E."/>
            <person name="Mitros T."/>
            <person name="Ogino H."/>
            <person name="Ohta Y."/>
            <person name="Poliakov A.V."/>
            <person name="Pollet N."/>
            <person name="Robert J."/>
            <person name="Salamov A."/>
            <person name="Sater A.K."/>
            <person name="Schmutz J."/>
            <person name="Terry A."/>
            <person name="Vize P.D."/>
            <person name="Warren W.C."/>
            <person name="Wells D."/>
            <person name="Wills A."/>
            <person name="Wilson R.K."/>
            <person name="Zimmerman L.B."/>
            <person name="Zorn A.M."/>
            <person name="Grainger R."/>
            <person name="Grammer T."/>
            <person name="Khokha M.K."/>
            <person name="Richardson P.M."/>
            <person name="Rokhsar D.S."/>
        </authorList>
    </citation>
    <scope>NUCLEOTIDE SEQUENCE [LARGE SCALE GENOMIC DNA]</scope>
    <source>
        <strain evidence="6">Nigerian</strain>
    </source>
</reference>
<proteinExistence type="predicted"/>
<keyword evidence="4" id="KW-0325">Glycoprotein</keyword>
<dbReference type="AlphaFoldDB" id="A0A803JWA1"/>
<dbReference type="InterPro" id="IPR013783">
    <property type="entry name" value="Ig-like_fold"/>
</dbReference>
<feature type="signal peptide" evidence="5">
    <location>
        <begin position="1"/>
        <end position="22"/>
    </location>
</feature>
<dbReference type="GeneTree" id="ENSGT01030000234540"/>
<dbReference type="Gene3D" id="2.60.40.10">
    <property type="entry name" value="Immunoglobulins"/>
    <property type="match status" value="2"/>
</dbReference>
<evidence type="ECO:0000256" key="4">
    <source>
        <dbReference type="ARBA" id="ARBA00023180"/>
    </source>
</evidence>
<dbReference type="GO" id="GO:0016020">
    <property type="term" value="C:membrane"/>
    <property type="evidence" value="ECO:0007669"/>
    <property type="project" value="UniProtKB-SubCell"/>
</dbReference>
<dbReference type="SUPFAM" id="SSF48726">
    <property type="entry name" value="Immunoglobulin"/>
    <property type="match status" value="1"/>
</dbReference>
<evidence type="ECO:0000256" key="5">
    <source>
        <dbReference type="SAM" id="SignalP"/>
    </source>
</evidence>
<dbReference type="InterPro" id="IPR015631">
    <property type="entry name" value="CD2/SLAM_rcpt"/>
</dbReference>
<keyword evidence="2 5" id="KW-0732">Signal</keyword>
<keyword evidence="3" id="KW-0472">Membrane</keyword>
<dbReference type="Ensembl" id="ENSXETT00000115026">
    <property type="protein sequence ID" value="ENSXETP00000112306"/>
    <property type="gene ID" value="ENSXETG00000043721"/>
</dbReference>
<evidence type="ECO:0000256" key="3">
    <source>
        <dbReference type="ARBA" id="ARBA00023136"/>
    </source>
</evidence>
<evidence type="ECO:0000256" key="1">
    <source>
        <dbReference type="ARBA" id="ARBA00004370"/>
    </source>
</evidence>
<name>A0A803JWA1_XENTR</name>
<dbReference type="InterPro" id="IPR036179">
    <property type="entry name" value="Ig-like_dom_sf"/>
</dbReference>
<reference evidence="6" key="2">
    <citation type="submission" date="2021-03" db="UniProtKB">
        <authorList>
            <consortium name="Ensembl"/>
        </authorList>
    </citation>
    <scope>IDENTIFICATION</scope>
</reference>
<organism evidence="6">
    <name type="scientific">Xenopus tropicalis</name>
    <name type="common">Western clawed frog</name>
    <name type="synonym">Silurana tropicalis</name>
    <dbReference type="NCBI Taxonomy" id="8364"/>
    <lineage>
        <taxon>Eukaryota</taxon>
        <taxon>Metazoa</taxon>
        <taxon>Chordata</taxon>
        <taxon>Craniata</taxon>
        <taxon>Vertebrata</taxon>
        <taxon>Euteleostomi</taxon>
        <taxon>Amphibia</taxon>
        <taxon>Batrachia</taxon>
        <taxon>Anura</taxon>
        <taxon>Pipoidea</taxon>
        <taxon>Pipidae</taxon>
        <taxon>Xenopodinae</taxon>
        <taxon>Xenopus</taxon>
        <taxon>Silurana</taxon>
    </lineage>
</organism>
<protein>
    <recommendedName>
        <fullName evidence="7">Ig-like domain-containing protein</fullName>
    </recommendedName>
</protein>
<evidence type="ECO:0008006" key="7">
    <source>
        <dbReference type="Google" id="ProtNLM"/>
    </source>
</evidence>
<feature type="chain" id="PRO_5030851730" description="Ig-like domain-containing protein" evidence="5">
    <location>
        <begin position="23"/>
        <end position="230"/>
    </location>
</feature>
<evidence type="ECO:0000313" key="6">
    <source>
        <dbReference type="Ensembl" id="ENSXETP00000112306"/>
    </source>
</evidence>